<dbReference type="InterPro" id="IPR000210">
    <property type="entry name" value="BTB/POZ_dom"/>
</dbReference>
<comment type="caution">
    <text evidence="5">The sequence shown here is derived from an EMBL/GenBank/DDBJ whole genome shotgun (WGS) entry which is preliminary data.</text>
</comment>
<dbReference type="SUPFAM" id="SSF54695">
    <property type="entry name" value="POZ domain"/>
    <property type="match status" value="1"/>
</dbReference>
<comment type="pathway">
    <text evidence="1">Protein modification; protein ubiquitination.</text>
</comment>
<dbReference type="PANTHER" id="PTHR45632">
    <property type="entry name" value="LD33804P"/>
    <property type="match status" value="1"/>
</dbReference>
<dbReference type="PROSITE" id="PS50097">
    <property type="entry name" value="BTB"/>
    <property type="match status" value="1"/>
</dbReference>
<dbReference type="SMART" id="SM00225">
    <property type="entry name" value="BTB"/>
    <property type="match status" value="1"/>
</dbReference>
<dbReference type="InterPro" id="IPR011705">
    <property type="entry name" value="BACK"/>
</dbReference>
<evidence type="ECO:0000256" key="2">
    <source>
        <dbReference type="ARBA" id="ARBA00022441"/>
    </source>
</evidence>
<feature type="domain" description="BTB" evidence="4">
    <location>
        <begin position="29"/>
        <end position="105"/>
    </location>
</feature>
<dbReference type="CDD" id="cd14733">
    <property type="entry name" value="BACK"/>
    <property type="match status" value="1"/>
</dbReference>
<dbReference type="PANTHER" id="PTHR45632:SF3">
    <property type="entry name" value="KELCH-LIKE PROTEIN 32"/>
    <property type="match status" value="1"/>
</dbReference>
<dbReference type="CDD" id="cd18186">
    <property type="entry name" value="BTB_POZ_ZBTB_KLHL-like"/>
    <property type="match status" value="1"/>
</dbReference>
<evidence type="ECO:0000313" key="5">
    <source>
        <dbReference type="EMBL" id="CAD7697700.1"/>
    </source>
</evidence>
<keyword evidence="3" id="KW-0677">Repeat</keyword>
<evidence type="ECO:0000259" key="4">
    <source>
        <dbReference type="PROSITE" id="PS50097"/>
    </source>
</evidence>
<dbReference type="InterPro" id="IPR011333">
    <property type="entry name" value="SKP1/BTB/POZ_sf"/>
</dbReference>
<dbReference type="Pfam" id="PF00651">
    <property type="entry name" value="BTB"/>
    <property type="match status" value="1"/>
</dbReference>
<dbReference type="AlphaFoldDB" id="A0A8S1IS80"/>
<organism evidence="5 6">
    <name type="scientific">Ostreobium quekettii</name>
    <dbReference type="NCBI Taxonomy" id="121088"/>
    <lineage>
        <taxon>Eukaryota</taxon>
        <taxon>Viridiplantae</taxon>
        <taxon>Chlorophyta</taxon>
        <taxon>core chlorophytes</taxon>
        <taxon>Ulvophyceae</taxon>
        <taxon>TCBD clade</taxon>
        <taxon>Bryopsidales</taxon>
        <taxon>Ostreobineae</taxon>
        <taxon>Ostreobiaceae</taxon>
        <taxon>Ostreobium</taxon>
    </lineage>
</organism>
<dbReference type="Proteomes" id="UP000708148">
    <property type="component" value="Unassembled WGS sequence"/>
</dbReference>
<dbReference type="Gene3D" id="1.25.40.420">
    <property type="match status" value="1"/>
</dbReference>
<accession>A0A8S1IS80</accession>
<sequence length="440" mass="49445">MVETAEHAFSLADYASGQFKALLDGGDYTDVTLLVSVAGEDGKFVIDPVKSHKLVLGAWSPALKRQMERAAKEGHPNWVRLTGHDPVALKAMVETFYTGKLTLTVANVWSTRKVATELEVQPVVKQCDEYLHANISADTCLEWVMLAKENGADDFADECLGVMGRSFSTIKDQDAFLALDSRLLLQLLESHQLQAVSEYSVLMAALRWVQADPDNRQELFPDIAKRIRFHLMSEEDRRELLNGDHSYKNLSDETREKFRKVVQKSLPSGKNSVQPIDIPRGGVMKKGVIVDMPIDAIREAGWKLVYGQPYKNHTSVHDLESLKGDFLMVAASRKGERKIKLCAMGRRDKILTRTGVNEVTFENGTFWYFCPDRAFGFAPTANIDLNVADTVDEEGDKRLSWHLHEKRDSSGDAGGFRAGMLKNINDETQWVKLVFSLDRH</sequence>
<evidence type="ECO:0000256" key="1">
    <source>
        <dbReference type="ARBA" id="ARBA00004906"/>
    </source>
</evidence>
<proteinExistence type="predicted"/>
<protein>
    <recommendedName>
        <fullName evidence="4">BTB domain-containing protein</fullName>
    </recommendedName>
</protein>
<dbReference type="Pfam" id="PF07707">
    <property type="entry name" value="BACK"/>
    <property type="match status" value="1"/>
</dbReference>
<reference evidence="5" key="1">
    <citation type="submission" date="2020-12" db="EMBL/GenBank/DDBJ databases">
        <authorList>
            <person name="Iha C."/>
        </authorList>
    </citation>
    <scope>NUCLEOTIDE SEQUENCE</scope>
</reference>
<dbReference type="SMART" id="SM00875">
    <property type="entry name" value="BACK"/>
    <property type="match status" value="1"/>
</dbReference>
<evidence type="ECO:0000256" key="3">
    <source>
        <dbReference type="ARBA" id="ARBA00022737"/>
    </source>
</evidence>
<keyword evidence="6" id="KW-1185">Reference proteome</keyword>
<dbReference type="EMBL" id="CAJHUC010000701">
    <property type="protein sequence ID" value="CAD7697700.1"/>
    <property type="molecule type" value="Genomic_DNA"/>
</dbReference>
<evidence type="ECO:0000313" key="6">
    <source>
        <dbReference type="Proteomes" id="UP000708148"/>
    </source>
</evidence>
<dbReference type="Gene3D" id="3.30.710.10">
    <property type="entry name" value="Potassium Channel Kv1.1, Chain A"/>
    <property type="match status" value="1"/>
</dbReference>
<name>A0A8S1IS80_9CHLO</name>
<keyword evidence="2" id="KW-0880">Kelch repeat</keyword>
<gene>
    <name evidence="5" type="ORF">OSTQU699_LOCUS3061</name>
</gene>
<dbReference type="OrthoDB" id="19132at2759"/>